<protein>
    <submittedName>
        <fullName evidence="5">Ribonuclease R</fullName>
    </submittedName>
</protein>
<dbReference type="SMART" id="SM00955">
    <property type="entry name" value="RNB"/>
    <property type="match status" value="1"/>
</dbReference>
<dbReference type="InterPro" id="IPR001900">
    <property type="entry name" value="RNase_II/R"/>
</dbReference>
<dbReference type="EMBL" id="JAUPBM010000236">
    <property type="protein sequence ID" value="MDO7021587.1"/>
    <property type="molecule type" value="Genomic_DNA"/>
</dbReference>
<accession>A0ABT8Z1V3</accession>
<dbReference type="Pfam" id="PF00773">
    <property type="entry name" value="RNB"/>
    <property type="match status" value="1"/>
</dbReference>
<dbReference type="Proteomes" id="UP001175147">
    <property type="component" value="Unassembled WGS sequence"/>
</dbReference>
<dbReference type="PROSITE" id="PS01175">
    <property type="entry name" value="RIBONUCLEASE_II"/>
    <property type="match status" value="1"/>
</dbReference>
<comment type="caution">
    <text evidence="5">The sequence shown here is derived from an EMBL/GenBank/DDBJ whole genome shotgun (WGS) entry which is preliminary data.</text>
</comment>
<keyword evidence="2" id="KW-0378">Hydrolase</keyword>
<evidence type="ECO:0000256" key="2">
    <source>
        <dbReference type="ARBA" id="ARBA00022801"/>
    </source>
</evidence>
<gene>
    <name evidence="5" type="ORF">Q5M86_12475</name>
</gene>
<proteinExistence type="predicted"/>
<dbReference type="InterPro" id="IPR022966">
    <property type="entry name" value="RNase_II/R_CS"/>
</dbReference>
<dbReference type="Gene3D" id="2.40.50.140">
    <property type="entry name" value="Nucleic acid-binding proteins"/>
    <property type="match status" value="1"/>
</dbReference>
<keyword evidence="6" id="KW-1185">Reference proteome</keyword>
<dbReference type="PROSITE" id="PS50126">
    <property type="entry name" value="S1"/>
    <property type="match status" value="1"/>
</dbReference>
<evidence type="ECO:0000313" key="6">
    <source>
        <dbReference type="Proteomes" id="UP001175147"/>
    </source>
</evidence>
<keyword evidence="1" id="KW-0540">Nuclease</keyword>
<sequence>MKTAEELIKKLIKNQMDYNIFIKFNSKTAIEKTALINLIRKAISDGYIQKTDGNLLKVTKEGKQYINKLEGKEEAPKTVKSVRVNIDVKNAKEDSKIISKAYNIKQDFSEDLIMHAEKINEAADFNNIEEDRVDLRNLKTITIDSESSKDLDDALSIEKQDDDNYKVYIHISDVSHFIELNSPLDIEARSRGNSTYLIDEVYNMFPEILSNNVISLNENTDRFAMTLLVHINNKGEVLSSEVFKSVINSNRKLSYDYVEDIIDKKCQDEDWLMVLIDNALTIKNLLYNRRKEGRGVEFENQDIKIVLNDDGIPIEFYAEEKKQSMSIVEELMLLANSEIAKKLSKYDGAIYRYHGVPDEYRFNNFKILAHNKGYDLKELPDKSYDIKEFVDRVKGKQEENLLIPVLLRSMTPSSYSIVNKSHFGLGLDYYTYFTSPIRRYADLLIHRIVKDTILSGKEVIEESLKNICKDSIDSLSILDKTSKKAERYTRQIKAARYMKDRLGDEYYGVISSISPKGIYVEIEGLDIEGFIESIYIGSNYRFYQDMQSVYIDKIKAYELGDRVKVLVAKSNVENGKIFFSL</sequence>
<dbReference type="InterPro" id="IPR003029">
    <property type="entry name" value="S1_domain"/>
</dbReference>
<keyword evidence="3" id="KW-0269">Exonuclease</keyword>
<feature type="domain" description="S1 motif" evidence="4">
    <location>
        <begin position="503"/>
        <end position="581"/>
    </location>
</feature>
<dbReference type="InterPro" id="IPR050180">
    <property type="entry name" value="RNR_Ribonuclease"/>
</dbReference>
<dbReference type="PANTHER" id="PTHR23355:SF9">
    <property type="entry name" value="DIS3-LIKE EXONUCLEASE 2"/>
    <property type="match status" value="1"/>
</dbReference>
<dbReference type="SUPFAM" id="SSF50249">
    <property type="entry name" value="Nucleic acid-binding proteins"/>
    <property type="match status" value="2"/>
</dbReference>
<organism evidence="5 6">
    <name type="scientific">Brachyspira innocens</name>
    <dbReference type="NCBI Taxonomy" id="13264"/>
    <lineage>
        <taxon>Bacteria</taxon>
        <taxon>Pseudomonadati</taxon>
        <taxon>Spirochaetota</taxon>
        <taxon>Spirochaetia</taxon>
        <taxon>Brachyspirales</taxon>
        <taxon>Brachyspiraceae</taxon>
        <taxon>Brachyspira</taxon>
    </lineage>
</organism>
<reference evidence="5" key="1">
    <citation type="submission" date="2023-07" db="EMBL/GenBank/DDBJ databases">
        <title>Mucosal microbiota of week-old chicken and adult hens.</title>
        <authorList>
            <person name="Volf J."/>
            <person name="Karasova D."/>
            <person name="Crhanova M."/>
            <person name="Faldynova M."/>
            <person name="Prikrylova H."/>
            <person name="Zeman M."/>
            <person name="Babak V."/>
            <person name="Rajova J."/>
            <person name="Rychlik I."/>
        </authorList>
    </citation>
    <scope>NUCLEOTIDE SEQUENCE</scope>
    <source>
        <strain evidence="5">ET902</strain>
    </source>
</reference>
<evidence type="ECO:0000259" key="4">
    <source>
        <dbReference type="PROSITE" id="PS50126"/>
    </source>
</evidence>
<dbReference type="InterPro" id="IPR012340">
    <property type="entry name" value="NA-bd_OB-fold"/>
</dbReference>
<evidence type="ECO:0000256" key="3">
    <source>
        <dbReference type="ARBA" id="ARBA00022839"/>
    </source>
</evidence>
<dbReference type="SMART" id="SM00316">
    <property type="entry name" value="S1"/>
    <property type="match status" value="1"/>
</dbReference>
<name>A0ABT8Z1V3_9SPIR</name>
<dbReference type="Pfam" id="PF00575">
    <property type="entry name" value="S1"/>
    <property type="match status" value="1"/>
</dbReference>
<dbReference type="RefSeq" id="WP_304392489.1">
    <property type="nucleotide sequence ID" value="NZ_JAUPBM010000236.1"/>
</dbReference>
<evidence type="ECO:0000256" key="1">
    <source>
        <dbReference type="ARBA" id="ARBA00022722"/>
    </source>
</evidence>
<evidence type="ECO:0000313" key="5">
    <source>
        <dbReference type="EMBL" id="MDO7021587.1"/>
    </source>
</evidence>
<dbReference type="PANTHER" id="PTHR23355">
    <property type="entry name" value="RIBONUCLEASE"/>
    <property type="match status" value="1"/>
</dbReference>